<evidence type="ECO:0000256" key="1">
    <source>
        <dbReference type="ARBA" id="ARBA00004167"/>
    </source>
</evidence>
<evidence type="ECO:0000256" key="9">
    <source>
        <dbReference type="SAM" id="Phobius"/>
    </source>
</evidence>
<keyword evidence="11" id="KW-1185">Reference proteome</keyword>
<evidence type="ECO:0000313" key="11">
    <source>
        <dbReference type="Proteomes" id="UP001632038"/>
    </source>
</evidence>
<name>A0ABD3DQ97_9LAMI</name>
<dbReference type="PANTHER" id="PTHR33228:SF76">
    <property type="entry name" value="PROTEIN GLUTAMINE DUMPER 7"/>
    <property type="match status" value="1"/>
</dbReference>
<keyword evidence="6 9" id="KW-1133">Transmembrane helix</keyword>
<dbReference type="GO" id="GO:0080143">
    <property type="term" value="P:regulation of amino acid export"/>
    <property type="evidence" value="ECO:0007669"/>
    <property type="project" value="UniProtKB-ARBA"/>
</dbReference>
<evidence type="ECO:0000256" key="4">
    <source>
        <dbReference type="ARBA" id="ARBA00022692"/>
    </source>
</evidence>
<keyword evidence="3" id="KW-0813">Transport</keyword>
<protein>
    <submittedName>
        <fullName evidence="10">Uncharacterized protein</fullName>
    </submittedName>
</protein>
<reference evidence="11" key="1">
    <citation type="journal article" date="2024" name="IScience">
        <title>Strigolactones Initiate the Formation of Haustorium-like Structures in Castilleja.</title>
        <authorList>
            <person name="Buerger M."/>
            <person name="Peterson D."/>
            <person name="Chory J."/>
        </authorList>
    </citation>
    <scope>NUCLEOTIDE SEQUENCE [LARGE SCALE GENOMIC DNA]</scope>
</reference>
<comment type="subcellular location">
    <subcellularLocation>
        <location evidence="1">Membrane</location>
        <topology evidence="1">Single-pass membrane protein</topology>
    </subcellularLocation>
</comment>
<evidence type="ECO:0000313" key="10">
    <source>
        <dbReference type="EMBL" id="KAL3643846.1"/>
    </source>
</evidence>
<proteinExistence type="inferred from homology"/>
<evidence type="ECO:0000256" key="7">
    <source>
        <dbReference type="ARBA" id="ARBA00023136"/>
    </source>
</evidence>
<keyword evidence="4 9" id="KW-0812">Transmembrane</keyword>
<accession>A0ABD3DQ97</accession>
<dbReference type="InterPro" id="IPR040359">
    <property type="entry name" value="GDU"/>
</dbReference>
<organism evidence="10 11">
    <name type="scientific">Castilleja foliolosa</name>
    <dbReference type="NCBI Taxonomy" id="1961234"/>
    <lineage>
        <taxon>Eukaryota</taxon>
        <taxon>Viridiplantae</taxon>
        <taxon>Streptophyta</taxon>
        <taxon>Embryophyta</taxon>
        <taxon>Tracheophyta</taxon>
        <taxon>Spermatophyta</taxon>
        <taxon>Magnoliopsida</taxon>
        <taxon>eudicotyledons</taxon>
        <taxon>Gunneridae</taxon>
        <taxon>Pentapetalae</taxon>
        <taxon>asterids</taxon>
        <taxon>lamiids</taxon>
        <taxon>Lamiales</taxon>
        <taxon>Orobanchaceae</taxon>
        <taxon>Pedicularideae</taxon>
        <taxon>Castillejinae</taxon>
        <taxon>Castilleja</taxon>
    </lineage>
</organism>
<dbReference type="GO" id="GO:0016020">
    <property type="term" value="C:membrane"/>
    <property type="evidence" value="ECO:0007669"/>
    <property type="project" value="UniProtKB-SubCell"/>
</dbReference>
<dbReference type="PANTHER" id="PTHR33228">
    <property type="entry name" value="PROTEIN GLUTAMINE DUMPER 4-RELATED"/>
    <property type="match status" value="1"/>
</dbReference>
<evidence type="ECO:0000256" key="5">
    <source>
        <dbReference type="ARBA" id="ARBA00022970"/>
    </source>
</evidence>
<dbReference type="GO" id="GO:0006865">
    <property type="term" value="P:amino acid transport"/>
    <property type="evidence" value="ECO:0007669"/>
    <property type="project" value="UniProtKB-KW"/>
</dbReference>
<sequence length="141" mass="15431">MSRKLVTYREMIIRRELIYTSHKYIASKEIMKPTIHPTTNTTAAAAAGGELQQWNSPVPYLFGGIALVIGLIAIALMIIACSHKNSSTSDDDESSSEKSEKPVHALRPEMEPRIVVIMAGETNPTYLAKPIAAVRGPPEEV</sequence>
<evidence type="ECO:0000256" key="8">
    <source>
        <dbReference type="SAM" id="MobiDB-lite"/>
    </source>
</evidence>
<evidence type="ECO:0000256" key="6">
    <source>
        <dbReference type="ARBA" id="ARBA00022989"/>
    </source>
</evidence>
<feature type="compositionally biased region" description="Basic and acidic residues" evidence="8">
    <location>
        <begin position="95"/>
        <end position="108"/>
    </location>
</feature>
<evidence type="ECO:0000256" key="2">
    <source>
        <dbReference type="ARBA" id="ARBA00009977"/>
    </source>
</evidence>
<gene>
    <name evidence="10" type="ORF">CASFOL_011778</name>
</gene>
<comment type="caution">
    <text evidence="10">The sequence shown here is derived from an EMBL/GenBank/DDBJ whole genome shotgun (WGS) entry which is preliminary data.</text>
</comment>
<dbReference type="EMBL" id="JAVIJP010000015">
    <property type="protein sequence ID" value="KAL3643846.1"/>
    <property type="molecule type" value="Genomic_DNA"/>
</dbReference>
<dbReference type="AlphaFoldDB" id="A0ABD3DQ97"/>
<dbReference type="Proteomes" id="UP001632038">
    <property type="component" value="Unassembled WGS sequence"/>
</dbReference>
<keyword evidence="7 9" id="KW-0472">Membrane</keyword>
<comment type="similarity">
    <text evidence="2">Belongs to the GLUTAMINE DUMPER 1 (TC 9.B.60) family.</text>
</comment>
<evidence type="ECO:0000256" key="3">
    <source>
        <dbReference type="ARBA" id="ARBA00022448"/>
    </source>
</evidence>
<keyword evidence="5" id="KW-0029">Amino-acid transport</keyword>
<feature type="region of interest" description="Disordered" evidence="8">
    <location>
        <begin position="85"/>
        <end position="108"/>
    </location>
</feature>
<feature type="transmembrane region" description="Helical" evidence="9">
    <location>
        <begin position="60"/>
        <end position="80"/>
    </location>
</feature>